<dbReference type="AlphaFoldDB" id="A0A016RWP2"/>
<protein>
    <submittedName>
        <fullName evidence="2">Uncharacterized protein</fullName>
    </submittedName>
</protein>
<sequence length="195" mass="21966">MTHGLLVTRSKAARGGNSVYSGAVNDESSSLEVVMEEVNNSAEVPLCVKRALAKFMAELQSVVRERDDLREENRILRKKFGIPEDLDVRSDNFASFPYPSQERSVQLNDLSVPPNSVDPHEFERRRSVIISGIPELRTGNIARKLNYDYDSVLNVIHHLKAECFPTAVYRLGRPEIGKSRLLKVIFLLLVSNAML</sequence>
<dbReference type="EMBL" id="JARK01001688">
    <property type="protein sequence ID" value="EYB82763.1"/>
    <property type="molecule type" value="Genomic_DNA"/>
</dbReference>
<evidence type="ECO:0000313" key="2">
    <source>
        <dbReference type="EMBL" id="EYB82763.1"/>
    </source>
</evidence>
<dbReference type="OrthoDB" id="5873319at2759"/>
<evidence type="ECO:0000313" key="3">
    <source>
        <dbReference type="Proteomes" id="UP000024635"/>
    </source>
</evidence>
<organism evidence="2 3">
    <name type="scientific">Ancylostoma ceylanicum</name>
    <dbReference type="NCBI Taxonomy" id="53326"/>
    <lineage>
        <taxon>Eukaryota</taxon>
        <taxon>Metazoa</taxon>
        <taxon>Ecdysozoa</taxon>
        <taxon>Nematoda</taxon>
        <taxon>Chromadorea</taxon>
        <taxon>Rhabditida</taxon>
        <taxon>Rhabditina</taxon>
        <taxon>Rhabditomorpha</taxon>
        <taxon>Strongyloidea</taxon>
        <taxon>Ancylostomatidae</taxon>
        <taxon>Ancylostomatinae</taxon>
        <taxon>Ancylostoma</taxon>
    </lineage>
</organism>
<proteinExistence type="predicted"/>
<reference evidence="3" key="1">
    <citation type="journal article" date="2015" name="Nat. Genet.">
        <title>The genome and transcriptome of the zoonotic hookworm Ancylostoma ceylanicum identify infection-specific gene families.</title>
        <authorList>
            <person name="Schwarz E.M."/>
            <person name="Hu Y."/>
            <person name="Antoshechkin I."/>
            <person name="Miller M.M."/>
            <person name="Sternberg P.W."/>
            <person name="Aroian R.V."/>
        </authorList>
    </citation>
    <scope>NUCLEOTIDE SEQUENCE</scope>
    <source>
        <strain evidence="3">HY135</strain>
    </source>
</reference>
<keyword evidence="3" id="KW-1185">Reference proteome</keyword>
<comment type="caution">
    <text evidence="2">The sequence shown here is derived from an EMBL/GenBank/DDBJ whole genome shotgun (WGS) entry which is preliminary data.</text>
</comment>
<gene>
    <name evidence="2" type="primary">Acey_s0352.g3284</name>
    <name evidence="2" type="ORF">Y032_0352g3284</name>
</gene>
<name>A0A016RWP2_9BILA</name>
<evidence type="ECO:0000256" key="1">
    <source>
        <dbReference type="SAM" id="Coils"/>
    </source>
</evidence>
<dbReference type="Proteomes" id="UP000024635">
    <property type="component" value="Unassembled WGS sequence"/>
</dbReference>
<accession>A0A016RWP2</accession>
<feature type="coiled-coil region" evidence="1">
    <location>
        <begin position="52"/>
        <end position="79"/>
    </location>
</feature>
<keyword evidence="1" id="KW-0175">Coiled coil</keyword>